<dbReference type="Proteomes" id="UP001500013">
    <property type="component" value="Unassembled WGS sequence"/>
</dbReference>
<feature type="region of interest" description="Disordered" evidence="1">
    <location>
        <begin position="29"/>
        <end position="51"/>
    </location>
</feature>
<sequence length="51" mass="5593">MNTVHDIESCTRPHCPWEADGPNAKALADTHAHDTATRTHPTTRCAHEGCK</sequence>
<reference evidence="2 3" key="1">
    <citation type="journal article" date="2019" name="Int. J. Syst. Evol. Microbiol.">
        <title>The Global Catalogue of Microorganisms (GCM) 10K type strain sequencing project: providing services to taxonomists for standard genome sequencing and annotation.</title>
        <authorList>
            <consortium name="The Broad Institute Genomics Platform"/>
            <consortium name="The Broad Institute Genome Sequencing Center for Infectious Disease"/>
            <person name="Wu L."/>
            <person name="Ma J."/>
        </authorList>
    </citation>
    <scope>NUCLEOTIDE SEQUENCE [LARGE SCALE GENOMIC DNA]</scope>
    <source>
        <strain evidence="2 3">JCM 15628</strain>
    </source>
</reference>
<gene>
    <name evidence="2" type="ORF">GCM10009817_25600</name>
</gene>
<keyword evidence="3" id="KW-1185">Reference proteome</keyword>
<dbReference type="EMBL" id="BAAAPU010000007">
    <property type="protein sequence ID" value="GAA1983095.1"/>
    <property type="molecule type" value="Genomic_DNA"/>
</dbReference>
<evidence type="ECO:0000256" key="1">
    <source>
        <dbReference type="SAM" id="MobiDB-lite"/>
    </source>
</evidence>
<protein>
    <submittedName>
        <fullName evidence="2">Uncharacterized protein</fullName>
    </submittedName>
</protein>
<name>A0ABN2SAH8_9MICO</name>
<proteinExistence type="predicted"/>
<evidence type="ECO:0000313" key="2">
    <source>
        <dbReference type="EMBL" id="GAA1983095.1"/>
    </source>
</evidence>
<organism evidence="2 3">
    <name type="scientific">Terrabacter lapilli</name>
    <dbReference type="NCBI Taxonomy" id="436231"/>
    <lineage>
        <taxon>Bacteria</taxon>
        <taxon>Bacillati</taxon>
        <taxon>Actinomycetota</taxon>
        <taxon>Actinomycetes</taxon>
        <taxon>Micrococcales</taxon>
        <taxon>Intrasporangiaceae</taxon>
        <taxon>Terrabacter</taxon>
    </lineage>
</organism>
<accession>A0ABN2SAH8</accession>
<evidence type="ECO:0000313" key="3">
    <source>
        <dbReference type="Proteomes" id="UP001500013"/>
    </source>
</evidence>
<comment type="caution">
    <text evidence="2">The sequence shown here is derived from an EMBL/GenBank/DDBJ whole genome shotgun (WGS) entry which is preliminary data.</text>
</comment>